<organism evidence="2 3">
    <name type="scientific">Lutibacter maritimus</name>
    <dbReference type="NCBI Taxonomy" id="593133"/>
    <lineage>
        <taxon>Bacteria</taxon>
        <taxon>Pseudomonadati</taxon>
        <taxon>Bacteroidota</taxon>
        <taxon>Flavobacteriia</taxon>
        <taxon>Flavobacteriales</taxon>
        <taxon>Flavobacteriaceae</taxon>
        <taxon>Lutibacter</taxon>
    </lineage>
</organism>
<dbReference type="AlphaFoldDB" id="A0A1I6Q5V6"/>
<feature type="domain" description="CYTH" evidence="1">
    <location>
        <begin position="2"/>
        <end position="150"/>
    </location>
</feature>
<dbReference type="Pfam" id="PF01928">
    <property type="entry name" value="CYTH"/>
    <property type="match status" value="1"/>
</dbReference>
<proteinExistence type="predicted"/>
<dbReference type="SMART" id="SM01118">
    <property type="entry name" value="CYTH"/>
    <property type="match status" value="1"/>
</dbReference>
<dbReference type="InterPro" id="IPR023577">
    <property type="entry name" value="CYTH_domain"/>
</dbReference>
<dbReference type="EMBL" id="FOZP01000003">
    <property type="protein sequence ID" value="SFS47784.1"/>
    <property type="molecule type" value="Genomic_DNA"/>
</dbReference>
<reference evidence="3" key="1">
    <citation type="submission" date="2016-10" db="EMBL/GenBank/DDBJ databases">
        <authorList>
            <person name="Varghese N."/>
            <person name="Submissions S."/>
        </authorList>
    </citation>
    <scope>NUCLEOTIDE SEQUENCE [LARGE SCALE GENOMIC DNA]</scope>
    <source>
        <strain evidence="3">DSM 24450</strain>
    </source>
</reference>
<dbReference type="RefSeq" id="WP_090224433.1">
    <property type="nucleotide sequence ID" value="NZ_FOZP01000003.1"/>
</dbReference>
<evidence type="ECO:0000313" key="3">
    <source>
        <dbReference type="Proteomes" id="UP000199312"/>
    </source>
</evidence>
<dbReference type="InterPro" id="IPR012042">
    <property type="entry name" value="NeuTTM/CthTTM-like"/>
</dbReference>
<evidence type="ECO:0000259" key="1">
    <source>
        <dbReference type="PROSITE" id="PS51707"/>
    </source>
</evidence>
<gene>
    <name evidence="2" type="ORF">SAMN04488006_1517</name>
</gene>
<dbReference type="OrthoDB" id="9805588at2"/>
<keyword evidence="3" id="KW-1185">Reference proteome</keyword>
<accession>A0A1I6Q5V6</accession>
<dbReference type="PANTHER" id="PTHR40114:SF1">
    <property type="entry name" value="SLR0698 PROTEIN"/>
    <property type="match status" value="1"/>
</dbReference>
<name>A0A1I6Q5V6_9FLAO</name>
<dbReference type="PROSITE" id="PS51707">
    <property type="entry name" value="CYTH"/>
    <property type="match status" value="1"/>
</dbReference>
<dbReference type="Proteomes" id="UP000199312">
    <property type="component" value="Unassembled WGS sequence"/>
</dbReference>
<dbReference type="InterPro" id="IPR033469">
    <property type="entry name" value="CYTH-like_dom_sf"/>
</dbReference>
<evidence type="ECO:0000313" key="2">
    <source>
        <dbReference type="EMBL" id="SFS47784.1"/>
    </source>
</evidence>
<dbReference type="STRING" id="593133.SAMN04488006_1517"/>
<dbReference type="SUPFAM" id="SSF55154">
    <property type="entry name" value="CYTH-like phosphatases"/>
    <property type="match status" value="1"/>
</dbReference>
<protein>
    <submittedName>
        <fullName evidence="2">Adenylate cyclase</fullName>
    </submittedName>
</protein>
<dbReference type="CDD" id="cd07891">
    <property type="entry name" value="CYTH-like_CthTTM-like_1"/>
    <property type="match status" value="1"/>
</dbReference>
<sequence length="156" mass="18065">MNIEIERKFLVKGDYKKFAIKSYKIAQGFLSSAPERTVRIRIKDTSGFITVKGVSNQTGTSRFEWEKEITLKEAEELLAICEPSIIEKIRHIIPTNDNLFFEVDEFVGENTGLLIAEIELPNEHFIFEKPKWLGKEVTGELKYYNSVLSKNPYSNW</sequence>
<dbReference type="PANTHER" id="PTHR40114">
    <property type="entry name" value="SLR0698 PROTEIN"/>
    <property type="match status" value="1"/>
</dbReference>
<dbReference type="Gene3D" id="2.40.320.10">
    <property type="entry name" value="Hypothetical Protein Pfu-838710-001"/>
    <property type="match status" value="1"/>
</dbReference>
<dbReference type="PIRSF" id="PIRSF016487">
    <property type="entry name" value="CYTH_UCP016487"/>
    <property type="match status" value="1"/>
</dbReference>